<dbReference type="GO" id="GO:0016491">
    <property type="term" value="F:oxidoreductase activity"/>
    <property type="evidence" value="ECO:0007669"/>
    <property type="project" value="InterPro"/>
</dbReference>
<dbReference type="SUPFAM" id="SSF63380">
    <property type="entry name" value="Riboflavin synthase domain-like"/>
    <property type="match status" value="1"/>
</dbReference>
<dbReference type="CDD" id="cd06193">
    <property type="entry name" value="siderophore_interacting"/>
    <property type="match status" value="1"/>
</dbReference>
<organism evidence="2 3">
    <name type="scientific">Cellulomonas composti</name>
    <dbReference type="NCBI Taxonomy" id="266130"/>
    <lineage>
        <taxon>Bacteria</taxon>
        <taxon>Bacillati</taxon>
        <taxon>Actinomycetota</taxon>
        <taxon>Actinomycetes</taxon>
        <taxon>Micrococcales</taxon>
        <taxon>Cellulomonadaceae</taxon>
        <taxon>Cellulomonas</taxon>
    </lineage>
</organism>
<dbReference type="OrthoDB" id="9814826at2"/>
<accession>A0A511JAB8</accession>
<keyword evidence="3" id="KW-1185">Reference proteome</keyword>
<dbReference type="PANTHER" id="PTHR30157">
    <property type="entry name" value="FERRIC REDUCTASE, NADPH-DEPENDENT"/>
    <property type="match status" value="1"/>
</dbReference>
<evidence type="ECO:0000313" key="2">
    <source>
        <dbReference type="EMBL" id="GEL94935.1"/>
    </source>
</evidence>
<feature type="domain" description="FAD-binding FR-type" evidence="1">
    <location>
        <begin position="11"/>
        <end position="139"/>
    </location>
</feature>
<dbReference type="InterPro" id="IPR013113">
    <property type="entry name" value="SIP_FAD-bd"/>
</dbReference>
<dbReference type="PROSITE" id="PS51384">
    <property type="entry name" value="FAD_FR"/>
    <property type="match status" value="1"/>
</dbReference>
<protein>
    <submittedName>
        <fullName evidence="2">Siderophore-interacting protein</fullName>
    </submittedName>
</protein>
<dbReference type="Proteomes" id="UP000321720">
    <property type="component" value="Unassembled WGS sequence"/>
</dbReference>
<dbReference type="RefSeq" id="WP_146842604.1">
    <property type="nucleotide sequence ID" value="NZ_BJWG01000006.1"/>
</dbReference>
<evidence type="ECO:0000313" key="3">
    <source>
        <dbReference type="Proteomes" id="UP000321720"/>
    </source>
</evidence>
<dbReference type="Pfam" id="PF04954">
    <property type="entry name" value="SIP"/>
    <property type="match status" value="1"/>
</dbReference>
<name>A0A511JAB8_9CELL</name>
<proteinExistence type="predicted"/>
<dbReference type="EMBL" id="BJWG01000006">
    <property type="protein sequence ID" value="GEL94935.1"/>
    <property type="molecule type" value="Genomic_DNA"/>
</dbReference>
<evidence type="ECO:0000259" key="1">
    <source>
        <dbReference type="PROSITE" id="PS51384"/>
    </source>
</evidence>
<dbReference type="Gene3D" id="3.40.50.80">
    <property type="entry name" value="Nucleotide-binding domain of ferredoxin-NADP reductase (FNR) module"/>
    <property type="match status" value="1"/>
</dbReference>
<reference evidence="2 3" key="1">
    <citation type="submission" date="2019-07" db="EMBL/GenBank/DDBJ databases">
        <title>Whole genome shotgun sequence of Cellulomonas composti NBRC 100758.</title>
        <authorList>
            <person name="Hosoyama A."/>
            <person name="Uohara A."/>
            <person name="Ohji S."/>
            <person name="Ichikawa N."/>
        </authorList>
    </citation>
    <scope>NUCLEOTIDE SEQUENCE [LARGE SCALE GENOMIC DNA]</scope>
    <source>
        <strain evidence="2 3">NBRC 100758</strain>
    </source>
</reference>
<comment type="caution">
    <text evidence="2">The sequence shown here is derived from an EMBL/GenBank/DDBJ whole genome shotgun (WGS) entry which is preliminary data.</text>
</comment>
<gene>
    <name evidence="2" type="ORF">CCO02nite_15930</name>
</gene>
<dbReference type="InterPro" id="IPR039261">
    <property type="entry name" value="FNR_nucleotide-bd"/>
</dbReference>
<dbReference type="PANTHER" id="PTHR30157:SF0">
    <property type="entry name" value="NADPH-DEPENDENT FERRIC-CHELATE REDUCTASE"/>
    <property type="match status" value="1"/>
</dbReference>
<dbReference type="InterPro" id="IPR007037">
    <property type="entry name" value="SIP_rossman_dom"/>
</dbReference>
<dbReference type="InterPro" id="IPR017938">
    <property type="entry name" value="Riboflavin_synthase-like_b-brl"/>
</dbReference>
<dbReference type="AlphaFoldDB" id="A0A511JAB8"/>
<dbReference type="InterPro" id="IPR039374">
    <property type="entry name" value="SIP_fam"/>
</dbReference>
<dbReference type="InterPro" id="IPR017927">
    <property type="entry name" value="FAD-bd_FR_type"/>
</dbReference>
<sequence>MTDTGGRPARPAPALSHVVRTERLTPGLVRVVLGGETLAPFVPNPHADSYVKLMFLPPGPRPLTADGRLDADTVKAALPDGVVPRLRAYTVRAFDAAALELTLDVVVHGDEGLAGPWAASARPGDEALVLGPGGGWSPDPAVDHHLLIGDVSALPAIAVGLERLGRDTRGDAVIEVQHAHDELALDAPSGIRVHWVHTDDDVPGARLVAAARALPWPDGTVGVFLHGEAGAVRDLRSYLRVDRAVPRERMSVSGYWRLGVDDEGWRRAKAQWSTSIEEAEAAAGLG</sequence>
<dbReference type="Pfam" id="PF08021">
    <property type="entry name" value="FAD_binding_9"/>
    <property type="match status" value="1"/>
</dbReference>
<dbReference type="Gene3D" id="2.40.30.10">
    <property type="entry name" value="Translation factors"/>
    <property type="match status" value="1"/>
</dbReference>